<organism evidence="2 3">
    <name type="scientific">Suillus plorans</name>
    <dbReference type="NCBI Taxonomy" id="116603"/>
    <lineage>
        <taxon>Eukaryota</taxon>
        <taxon>Fungi</taxon>
        <taxon>Dikarya</taxon>
        <taxon>Basidiomycota</taxon>
        <taxon>Agaricomycotina</taxon>
        <taxon>Agaricomycetes</taxon>
        <taxon>Agaricomycetidae</taxon>
        <taxon>Boletales</taxon>
        <taxon>Suillineae</taxon>
        <taxon>Suillaceae</taxon>
        <taxon>Suillus</taxon>
    </lineage>
</organism>
<feature type="transmembrane region" description="Helical" evidence="1">
    <location>
        <begin position="286"/>
        <end position="304"/>
    </location>
</feature>
<comment type="caution">
    <text evidence="2">The sequence shown here is derived from an EMBL/GenBank/DDBJ whole genome shotgun (WGS) entry which is preliminary data.</text>
</comment>
<evidence type="ECO:0000313" key="3">
    <source>
        <dbReference type="Proteomes" id="UP000719766"/>
    </source>
</evidence>
<keyword evidence="1" id="KW-0812">Transmembrane</keyword>
<dbReference type="InterPro" id="IPR001202">
    <property type="entry name" value="WW_dom"/>
</dbReference>
<evidence type="ECO:0000256" key="1">
    <source>
        <dbReference type="SAM" id="Phobius"/>
    </source>
</evidence>
<keyword evidence="1" id="KW-0472">Membrane</keyword>
<reference evidence="2" key="1">
    <citation type="journal article" date="2020" name="New Phytol.">
        <title>Comparative genomics reveals dynamic genome evolution in host specialist ectomycorrhizal fungi.</title>
        <authorList>
            <person name="Lofgren L.A."/>
            <person name="Nguyen N.H."/>
            <person name="Vilgalys R."/>
            <person name="Ruytinx J."/>
            <person name="Liao H.L."/>
            <person name="Branco S."/>
            <person name="Kuo A."/>
            <person name="LaButti K."/>
            <person name="Lipzen A."/>
            <person name="Andreopoulos W."/>
            <person name="Pangilinan J."/>
            <person name="Riley R."/>
            <person name="Hundley H."/>
            <person name="Na H."/>
            <person name="Barry K."/>
            <person name="Grigoriev I.V."/>
            <person name="Stajich J.E."/>
            <person name="Kennedy P.G."/>
        </authorList>
    </citation>
    <scope>NUCLEOTIDE SEQUENCE</scope>
    <source>
        <strain evidence="2">S12</strain>
    </source>
</reference>
<dbReference type="CDD" id="cd00201">
    <property type="entry name" value="WW"/>
    <property type="match status" value="1"/>
</dbReference>
<dbReference type="Proteomes" id="UP000719766">
    <property type="component" value="Unassembled WGS sequence"/>
</dbReference>
<dbReference type="GeneID" id="64594402"/>
<dbReference type="OrthoDB" id="2666865at2759"/>
<dbReference type="RefSeq" id="XP_041155315.1">
    <property type="nucleotide sequence ID" value="XM_041300638.1"/>
</dbReference>
<feature type="transmembrane region" description="Helical" evidence="1">
    <location>
        <begin position="361"/>
        <end position="382"/>
    </location>
</feature>
<evidence type="ECO:0000313" key="2">
    <source>
        <dbReference type="EMBL" id="KAG1788029.1"/>
    </source>
</evidence>
<dbReference type="EMBL" id="JABBWE010000072">
    <property type="protein sequence ID" value="KAG1788029.1"/>
    <property type="molecule type" value="Genomic_DNA"/>
</dbReference>
<feature type="transmembrane region" description="Helical" evidence="1">
    <location>
        <begin position="337"/>
        <end position="355"/>
    </location>
</feature>
<feature type="transmembrane region" description="Helical" evidence="1">
    <location>
        <begin position="429"/>
        <end position="451"/>
    </location>
</feature>
<gene>
    <name evidence="2" type="ORF">HD556DRAFT_1312310</name>
</gene>
<dbReference type="AlphaFoldDB" id="A0A9P7DD63"/>
<keyword evidence="1" id="KW-1133">Transmembrane helix</keyword>
<keyword evidence="3" id="KW-1185">Reference proteome</keyword>
<name>A0A9P7DD63_9AGAM</name>
<accession>A0A9P7DD63</accession>
<protein>
    <submittedName>
        <fullName evidence="2">Uncharacterized protein</fullName>
    </submittedName>
</protein>
<sequence>MTPSQGIDQRMELLRRSVPIWPMQLRRYTEMLLPIPPHHDYNVQAMQIDPASINRRGEKGEWKEYIHPSGATYYYNKKTRTYTEMNIGTCSEEQLRRLESWIDASRSKIDGKQWLLVVDPILARGEEVYPYYYVAPESKIITWVEPMDGYILFQECTAAWHWNHKRLELEAQYWKHVEYFPRGMKMCVSEVRNLRVKLNWYRIGEFFGFAAPTRRWLQSWPLPIDGQRTETLAEPNGMVGEPCVAICGKLLHILRHHEYLNHYGRPEARLIRSHSVSKRRRDLEDSPLMTGLAVTMLYIPIMVLKRLRSIYVDGLINGVDMRGFIDDFSVQAKSQTTVASVIMAVDASILAIPGLGSQLTTKTLCSISFILSVYCIIGCTMAQHFGQRLRSLDFAAYYLQGKLSSLVILTSIFTADFGLPLSARLGCGLTFVVGAGLVIPLMIASLGPGLIRQ</sequence>
<proteinExistence type="predicted"/>